<evidence type="ECO:0000313" key="4">
    <source>
        <dbReference type="EMBL" id="SIT36918.1"/>
    </source>
</evidence>
<dbReference type="Proteomes" id="UP000195569">
    <property type="component" value="Unassembled WGS sequence"/>
</dbReference>
<evidence type="ECO:0000259" key="2">
    <source>
        <dbReference type="Pfam" id="PF03972"/>
    </source>
</evidence>
<reference evidence="4" key="1">
    <citation type="submission" date="2016-12" db="EMBL/GenBank/DDBJ databases">
        <authorList>
            <person name="Moulin L."/>
        </authorList>
    </citation>
    <scope>NUCLEOTIDE SEQUENCE [LARGE SCALE GENOMIC DNA]</scope>
    <source>
        <strain evidence="4">STM 7183</strain>
    </source>
</reference>
<protein>
    <submittedName>
        <fullName evidence="4">MmgE/PrpD family protein</fullName>
    </submittedName>
</protein>
<name>A0A1N7RP71_9BURK</name>
<dbReference type="Pfam" id="PF03972">
    <property type="entry name" value="MmgE_PrpD_N"/>
    <property type="match status" value="1"/>
</dbReference>
<feature type="domain" description="MmgE/PrpD C-terminal" evidence="3">
    <location>
        <begin position="284"/>
        <end position="431"/>
    </location>
</feature>
<comment type="similarity">
    <text evidence="1">Belongs to the PrpD family.</text>
</comment>
<dbReference type="EMBL" id="CYGY02000011">
    <property type="protein sequence ID" value="SIT36918.1"/>
    <property type="molecule type" value="Genomic_DNA"/>
</dbReference>
<dbReference type="InterPro" id="IPR042188">
    <property type="entry name" value="MmgE/PrpD_sf_2"/>
</dbReference>
<dbReference type="Gene3D" id="1.10.4100.10">
    <property type="entry name" value="2-methylcitrate dehydratase PrpD"/>
    <property type="match status" value="1"/>
</dbReference>
<dbReference type="Gene3D" id="3.30.1330.120">
    <property type="entry name" value="2-methylcitrate dehydratase PrpD"/>
    <property type="match status" value="1"/>
</dbReference>
<dbReference type="InterPro" id="IPR042183">
    <property type="entry name" value="MmgE/PrpD_sf_1"/>
</dbReference>
<dbReference type="InterPro" id="IPR045337">
    <property type="entry name" value="MmgE_PrpD_C"/>
</dbReference>
<evidence type="ECO:0000259" key="3">
    <source>
        <dbReference type="Pfam" id="PF19305"/>
    </source>
</evidence>
<organism evidence="4 5">
    <name type="scientific">Paraburkholderia piptadeniae</name>
    <dbReference type="NCBI Taxonomy" id="1701573"/>
    <lineage>
        <taxon>Bacteria</taxon>
        <taxon>Pseudomonadati</taxon>
        <taxon>Pseudomonadota</taxon>
        <taxon>Betaproteobacteria</taxon>
        <taxon>Burkholderiales</taxon>
        <taxon>Burkholderiaceae</taxon>
        <taxon>Paraburkholderia</taxon>
    </lineage>
</organism>
<dbReference type="PANTHER" id="PTHR16943">
    <property type="entry name" value="2-METHYLCITRATE DEHYDRATASE-RELATED"/>
    <property type="match status" value="1"/>
</dbReference>
<dbReference type="GO" id="GO:0016829">
    <property type="term" value="F:lyase activity"/>
    <property type="evidence" value="ECO:0007669"/>
    <property type="project" value="InterPro"/>
</dbReference>
<comment type="caution">
    <text evidence="4">The sequence shown here is derived from an EMBL/GenBank/DDBJ whole genome shotgun (WGS) entry which is preliminary data.</text>
</comment>
<dbReference type="PANTHER" id="PTHR16943:SF8">
    <property type="entry name" value="2-METHYLCITRATE DEHYDRATASE"/>
    <property type="match status" value="1"/>
</dbReference>
<feature type="domain" description="MmgE/PrpD N-terminal" evidence="2">
    <location>
        <begin position="20"/>
        <end position="263"/>
    </location>
</feature>
<gene>
    <name evidence="4" type="ORF">BN2476_110007</name>
</gene>
<dbReference type="Pfam" id="PF19305">
    <property type="entry name" value="MmgE_PrpD_C"/>
    <property type="match status" value="1"/>
</dbReference>
<dbReference type="AlphaFoldDB" id="A0A1N7RP71"/>
<dbReference type="InterPro" id="IPR045336">
    <property type="entry name" value="MmgE_PrpD_N"/>
</dbReference>
<evidence type="ECO:0000256" key="1">
    <source>
        <dbReference type="ARBA" id="ARBA00006174"/>
    </source>
</evidence>
<dbReference type="InterPro" id="IPR005656">
    <property type="entry name" value="MmgE_PrpD"/>
</dbReference>
<evidence type="ECO:0000313" key="5">
    <source>
        <dbReference type="Proteomes" id="UP000195569"/>
    </source>
</evidence>
<proteinExistence type="inferred from homology"/>
<dbReference type="SUPFAM" id="SSF103378">
    <property type="entry name" value="2-methylcitrate dehydratase PrpD"/>
    <property type="match status" value="1"/>
</dbReference>
<keyword evidence="5" id="KW-1185">Reference proteome</keyword>
<sequence>MQSTQRDDTMHESTTTAAHALADYAHGLRYEALPADVVRLAKDCLIDAVGAAVYGHEVAAGEAVRRYLADAAPGPCAVPGIADARYGAEAAAFAGGVLVHAAELDSLRQPGAGVHPGAVLVPPALAVAQISGASGRDVLSALVAGIEVLFRIGAATKHSAEARGFHAPGLTGPFGAAIAAGKLAGVDSETLRRALGIAGSLGGGLLEFAKAGDGGLVKRMHLGRAAQAGIVAVQLARAGFDGPSSVLEGRYGFLHAYCERSDLALLTDGLGTRYETPTLCLKRYACHIVAHTPVYAAQRLRAAHDIDARRIASIHIEGAARLAANHDIKSPADSTLAQYSVPYCVAAALLHDADDPATFGKRLLDDPAVGELAQRVSVVATDAQGLSTKTRITLDNGTCYEEARADFPGCPSTPLSREQLRAKFMRMTRTLDTAAAPLFDRLDRIEEEADLHWLDAAASRLQGAHA</sequence>
<dbReference type="InterPro" id="IPR036148">
    <property type="entry name" value="MmgE/PrpD_sf"/>
</dbReference>
<accession>A0A1N7RP71</accession>